<dbReference type="EMBL" id="FRAU01000011">
    <property type="protein sequence ID" value="SHL06379.1"/>
    <property type="molecule type" value="Genomic_DNA"/>
</dbReference>
<proteinExistence type="predicted"/>
<name>A0A1M6XKK0_9BACT</name>
<evidence type="ECO:0000313" key="2">
    <source>
        <dbReference type="Proteomes" id="UP000185812"/>
    </source>
</evidence>
<protein>
    <recommendedName>
        <fullName evidence="3">Exostosin family protein</fullName>
    </recommendedName>
</protein>
<dbReference type="Proteomes" id="UP000185812">
    <property type="component" value="Unassembled WGS sequence"/>
</dbReference>
<accession>A0A1M6XKK0</accession>
<keyword evidence="2" id="KW-1185">Reference proteome</keyword>
<evidence type="ECO:0000313" key="1">
    <source>
        <dbReference type="EMBL" id="SHL06379.1"/>
    </source>
</evidence>
<gene>
    <name evidence="1" type="ORF">SAMN04488087_2633</name>
</gene>
<dbReference type="RefSeq" id="WP_072716432.1">
    <property type="nucleotide sequence ID" value="NZ_FRAU01000011.1"/>
</dbReference>
<sequence length="367" mass="42786">MRGPNRYYRCLGYREEPEVMELTRPPARPSYLHRVLQIVERELEGMGLTFFVTWKLDVLPAYGNHVVAIVMGDEWSQIPAYVDRVLVTFKCYGIYPQLAARPLRKPSRLNTLLLLRHLRVLAHWLPGALRYSGRLLQGWLRGKSLPPIYDLPLGYGNQQALPVLPIEERPIDVFFAGSVAQGFPRRFWSPYRWFPSPKRLARLRMLQVLETLQQRDPDLQIFVHTNARFVLNALEYGLTKPGEVLDTEAYSQTLMRSKICLAPRGTSADTFRLFEGLRYGCVVISDRLPRRWFYREAPVIQIDDWQELHTLIPALLRNTQRMRQLQQEALRWWQTVASEEAIGRWMARCIRRRLSEISTASSEAVPV</sequence>
<dbReference type="AlphaFoldDB" id="A0A1M6XKK0"/>
<evidence type="ECO:0008006" key="3">
    <source>
        <dbReference type="Google" id="ProtNLM"/>
    </source>
</evidence>
<dbReference type="STRING" id="633813.SAMN04488087_2633"/>
<dbReference type="OrthoDB" id="508282at2"/>
<reference evidence="2" key="1">
    <citation type="submission" date="2016-11" db="EMBL/GenBank/DDBJ databases">
        <authorList>
            <person name="Varghese N."/>
            <person name="Submissions S."/>
        </authorList>
    </citation>
    <scope>NUCLEOTIDE SEQUENCE [LARGE SCALE GENOMIC DNA]</scope>
    <source>
        <strain evidence="2">DSM 22212</strain>
    </source>
</reference>
<organism evidence="1 2">
    <name type="scientific">Rhodothermus profundi</name>
    <dbReference type="NCBI Taxonomy" id="633813"/>
    <lineage>
        <taxon>Bacteria</taxon>
        <taxon>Pseudomonadati</taxon>
        <taxon>Rhodothermota</taxon>
        <taxon>Rhodothermia</taxon>
        <taxon>Rhodothermales</taxon>
        <taxon>Rhodothermaceae</taxon>
        <taxon>Rhodothermus</taxon>
    </lineage>
</organism>